<keyword evidence="3" id="KW-1185">Reference proteome</keyword>
<sequence>MLIGPKDSLYENGVFELTMHIPLDYPFKPLKVSFNTKIFHPNVCEHGNVFLQMLKNENFSLIYTINRMLTEIHAKLTAPEIGDDDHYEQQIAKLYWEDKAAFDLVARAWTVEHTGGPEKITAFVYLSLFKVVFY</sequence>
<feature type="domain" description="UBC core" evidence="1">
    <location>
        <begin position="1"/>
        <end position="115"/>
    </location>
</feature>
<accession>V4L9S5</accession>
<gene>
    <name evidence="2" type="ORF">EUTSA_v10028035mg</name>
</gene>
<dbReference type="Pfam" id="PF00179">
    <property type="entry name" value="UQ_con"/>
    <property type="match status" value="1"/>
</dbReference>
<dbReference type="STRING" id="72664.V4L9S5"/>
<name>V4L9S5_EUTSA</name>
<dbReference type="InterPro" id="IPR000608">
    <property type="entry name" value="UBC"/>
</dbReference>
<dbReference type="eggNOG" id="KOG0417">
    <property type="taxonomic scope" value="Eukaryota"/>
</dbReference>
<dbReference type="Proteomes" id="UP000030689">
    <property type="component" value="Unassembled WGS sequence"/>
</dbReference>
<dbReference type="KEGG" id="eus:EUTSA_v10028035mg"/>
<evidence type="ECO:0000313" key="2">
    <source>
        <dbReference type="EMBL" id="ESQ47165.1"/>
    </source>
</evidence>
<dbReference type="EMBL" id="KI517416">
    <property type="protein sequence ID" value="ESQ47165.1"/>
    <property type="molecule type" value="Genomic_DNA"/>
</dbReference>
<protein>
    <recommendedName>
        <fullName evidence="1">UBC core domain-containing protein</fullName>
    </recommendedName>
</protein>
<organism evidence="2 3">
    <name type="scientific">Eutrema salsugineum</name>
    <name type="common">Saltwater cress</name>
    <name type="synonym">Sisymbrium salsugineum</name>
    <dbReference type="NCBI Taxonomy" id="72664"/>
    <lineage>
        <taxon>Eukaryota</taxon>
        <taxon>Viridiplantae</taxon>
        <taxon>Streptophyta</taxon>
        <taxon>Embryophyta</taxon>
        <taxon>Tracheophyta</taxon>
        <taxon>Spermatophyta</taxon>
        <taxon>Magnoliopsida</taxon>
        <taxon>eudicotyledons</taxon>
        <taxon>Gunneridae</taxon>
        <taxon>Pentapetalae</taxon>
        <taxon>rosids</taxon>
        <taxon>malvids</taxon>
        <taxon>Brassicales</taxon>
        <taxon>Brassicaceae</taxon>
        <taxon>Eutremeae</taxon>
        <taxon>Eutrema</taxon>
    </lineage>
</organism>
<evidence type="ECO:0000313" key="3">
    <source>
        <dbReference type="Proteomes" id="UP000030689"/>
    </source>
</evidence>
<reference evidence="2 3" key="1">
    <citation type="journal article" date="2013" name="Front. Plant Sci.">
        <title>The Reference Genome of the Halophytic Plant Eutrema salsugineum.</title>
        <authorList>
            <person name="Yang R."/>
            <person name="Jarvis D.E."/>
            <person name="Chen H."/>
            <person name="Beilstein M.A."/>
            <person name="Grimwood J."/>
            <person name="Jenkins J."/>
            <person name="Shu S."/>
            <person name="Prochnik S."/>
            <person name="Xin M."/>
            <person name="Ma C."/>
            <person name="Schmutz J."/>
            <person name="Wing R.A."/>
            <person name="Mitchell-Olds T."/>
            <person name="Schumaker K.S."/>
            <person name="Wang X."/>
        </authorList>
    </citation>
    <scope>NUCLEOTIDE SEQUENCE [LARGE SCALE GENOMIC DNA]</scope>
</reference>
<dbReference type="SMART" id="SM00212">
    <property type="entry name" value="UBCc"/>
    <property type="match status" value="1"/>
</dbReference>
<proteinExistence type="predicted"/>
<dbReference type="InterPro" id="IPR016135">
    <property type="entry name" value="UBQ-conjugating_enzyme/RWD"/>
</dbReference>
<dbReference type="Gramene" id="ESQ47165">
    <property type="protein sequence ID" value="ESQ47165"/>
    <property type="gene ID" value="EUTSA_v10028035mg"/>
</dbReference>
<dbReference type="PANTHER" id="PTHR24068">
    <property type="entry name" value="UBIQUITIN-CONJUGATING ENZYME E2"/>
    <property type="match status" value="1"/>
</dbReference>
<dbReference type="SUPFAM" id="SSF54495">
    <property type="entry name" value="UBC-like"/>
    <property type="match status" value="1"/>
</dbReference>
<evidence type="ECO:0000259" key="1">
    <source>
        <dbReference type="PROSITE" id="PS50127"/>
    </source>
</evidence>
<dbReference type="AlphaFoldDB" id="V4L9S5"/>
<dbReference type="Gene3D" id="3.10.110.10">
    <property type="entry name" value="Ubiquitin Conjugating Enzyme"/>
    <property type="match status" value="1"/>
</dbReference>
<dbReference type="PROSITE" id="PS50127">
    <property type="entry name" value="UBC_2"/>
    <property type="match status" value="1"/>
</dbReference>